<keyword evidence="2" id="KW-1185">Reference proteome</keyword>
<accession>A0A0P9CPS3</accession>
<dbReference type="STRING" id="471514.AN477_05275"/>
<evidence type="ECO:0000313" key="2">
    <source>
        <dbReference type="Proteomes" id="UP000050482"/>
    </source>
</evidence>
<dbReference type="EMBL" id="LJCO01000021">
    <property type="protein sequence ID" value="KPV44827.1"/>
    <property type="molecule type" value="Genomic_DNA"/>
</dbReference>
<protein>
    <submittedName>
        <fullName evidence="1">Uncharacterized protein</fullName>
    </submittedName>
</protein>
<dbReference type="AlphaFoldDB" id="A0A0P9CPS3"/>
<dbReference type="PATRIC" id="fig|471514.4.peg.4333"/>
<dbReference type="RefSeq" id="WP_054968135.1">
    <property type="nucleotide sequence ID" value="NZ_LJCO01000021.1"/>
</dbReference>
<dbReference type="Proteomes" id="UP000050482">
    <property type="component" value="Unassembled WGS sequence"/>
</dbReference>
<comment type="caution">
    <text evidence="1">The sequence shown here is derived from an EMBL/GenBank/DDBJ whole genome shotgun (WGS) entry which is preliminary data.</text>
</comment>
<proteinExistence type="predicted"/>
<sequence>MRVIETVLMVLEPYELRCDEETYVIRGLAVVLILAGSVTSLRDKTPTEAIVKPTKQTVQIPAADGIQMVYVVAGPAAGSIPV</sequence>
<organism evidence="1 2">
    <name type="scientific">Alicyclobacillus ferrooxydans</name>
    <dbReference type="NCBI Taxonomy" id="471514"/>
    <lineage>
        <taxon>Bacteria</taxon>
        <taxon>Bacillati</taxon>
        <taxon>Bacillota</taxon>
        <taxon>Bacilli</taxon>
        <taxon>Bacillales</taxon>
        <taxon>Alicyclobacillaceae</taxon>
        <taxon>Alicyclobacillus</taxon>
    </lineage>
</organism>
<reference evidence="1 2" key="1">
    <citation type="submission" date="2015-09" db="EMBL/GenBank/DDBJ databases">
        <title>Draft genome sequence of Alicyclobacillus ferrooxydans DSM 22381.</title>
        <authorList>
            <person name="Hemp J."/>
        </authorList>
    </citation>
    <scope>NUCLEOTIDE SEQUENCE [LARGE SCALE GENOMIC DNA]</scope>
    <source>
        <strain evidence="1 2">TC-34</strain>
    </source>
</reference>
<evidence type="ECO:0000313" key="1">
    <source>
        <dbReference type="EMBL" id="KPV44827.1"/>
    </source>
</evidence>
<gene>
    <name evidence="1" type="ORF">AN477_05275</name>
</gene>
<name>A0A0P9CPS3_9BACL</name>